<comment type="caution">
    <text evidence="1">The sequence shown here is derived from an EMBL/GenBank/DDBJ whole genome shotgun (WGS) entry which is preliminary data.</text>
</comment>
<dbReference type="EMBL" id="JYIU01000037">
    <property type="protein sequence ID" value="KJL23049.1"/>
    <property type="molecule type" value="Genomic_DNA"/>
</dbReference>
<dbReference type="GO" id="GO:0004029">
    <property type="term" value="F:aldehyde dehydrogenase (NAD+) activity"/>
    <property type="evidence" value="ECO:0007669"/>
    <property type="project" value="TreeGrafter"/>
</dbReference>
<dbReference type="RefSeq" id="WP_045253619.1">
    <property type="nucleotide sequence ID" value="NZ_CP031425.1"/>
</dbReference>
<dbReference type="InterPro" id="IPR036291">
    <property type="entry name" value="NAD(P)-bd_dom_sf"/>
</dbReference>
<dbReference type="SUPFAM" id="SSF51735">
    <property type="entry name" value="NAD(P)-binding Rossmann-fold domains"/>
    <property type="match status" value="1"/>
</dbReference>
<gene>
    <name evidence="1" type="ORF">RN50_01220</name>
</gene>
<dbReference type="PANTHER" id="PTHR48079">
    <property type="entry name" value="PROTEIN YEEZ"/>
    <property type="match status" value="1"/>
</dbReference>
<accession>A0A0F0KRD6</accession>
<evidence type="ECO:0000313" key="1">
    <source>
        <dbReference type="EMBL" id="KJL23049.1"/>
    </source>
</evidence>
<evidence type="ECO:0000313" key="2">
    <source>
        <dbReference type="Proteomes" id="UP000033572"/>
    </source>
</evidence>
<dbReference type="InterPro" id="IPR051783">
    <property type="entry name" value="NAD(P)-dependent_oxidoreduct"/>
</dbReference>
<dbReference type="Proteomes" id="UP000033572">
    <property type="component" value="Unassembled WGS sequence"/>
</dbReference>
<dbReference type="GeneID" id="94445646"/>
<reference evidence="1 2" key="1">
    <citation type="submission" date="2015-02" db="EMBL/GenBank/DDBJ databases">
        <title>Draft genome sequences of ten Microbacterium spp. with emphasis on heavy metal contaminated environments.</title>
        <authorList>
            <person name="Corretto E."/>
        </authorList>
    </citation>
    <scope>NUCLEOTIDE SEQUENCE [LARGE SCALE GENOMIC DNA]</scope>
    <source>
        <strain evidence="1 2">DSM 12966</strain>
    </source>
</reference>
<dbReference type="PANTHER" id="PTHR48079:SF6">
    <property type="entry name" value="NAD(P)-BINDING DOMAIN-CONTAINING PROTEIN-RELATED"/>
    <property type="match status" value="1"/>
</dbReference>
<organism evidence="1 2">
    <name type="scientific">Microbacterium foliorum</name>
    <dbReference type="NCBI Taxonomy" id="104336"/>
    <lineage>
        <taxon>Bacteria</taxon>
        <taxon>Bacillati</taxon>
        <taxon>Actinomycetota</taxon>
        <taxon>Actinomycetes</taxon>
        <taxon>Micrococcales</taxon>
        <taxon>Microbacteriaceae</taxon>
        <taxon>Microbacterium</taxon>
    </lineage>
</organism>
<protein>
    <submittedName>
        <fullName evidence="1">Uncharacterized protein</fullName>
    </submittedName>
</protein>
<dbReference type="AlphaFoldDB" id="A0A0F0KRD6"/>
<dbReference type="PATRIC" id="fig|104336.4.peg.1250"/>
<name>A0A0F0KRD6_9MICO</name>
<dbReference type="KEGG" id="mfol:DXT68_14710"/>
<dbReference type="GO" id="GO:0005737">
    <property type="term" value="C:cytoplasm"/>
    <property type="evidence" value="ECO:0007669"/>
    <property type="project" value="TreeGrafter"/>
</dbReference>
<keyword evidence="2" id="KW-1185">Reference proteome</keyword>
<proteinExistence type="predicted"/>
<dbReference type="Gene3D" id="3.40.50.720">
    <property type="entry name" value="NAD(P)-binding Rossmann-like Domain"/>
    <property type="match status" value="1"/>
</dbReference>
<sequence length="274" mass="29394">MTDPWGLGTRTPGATLLVGCGKLGVRLGERLIAQGSEVTAMRRQAGAVPFATIEADLRHPLEQSLPAFDSVVITLPPSTEGESIYPPALRGLARALPALPDRVVFVSSTRVFEGRPGGTPLTERDAPKVSTERGGDLVEGELLATELFGARIVRPAGIYGPGRDYLIRRVLEQAPVDHTRRTNRIHETDLVRLLEAVLRADSAPPLIHAVDREPVLLGEVAAHIAARLGVAPPPHADPEEGGGTVLDGHLLQEFLGALDYPTFREGYDEMIAAR</sequence>